<accession>A0AAD7A7J2</accession>
<feature type="transmembrane region" description="Helical" evidence="2">
    <location>
        <begin position="139"/>
        <end position="158"/>
    </location>
</feature>
<reference evidence="3" key="1">
    <citation type="submission" date="2023-03" db="EMBL/GenBank/DDBJ databases">
        <title>Massive genome expansion in bonnet fungi (Mycena s.s.) driven by repeated elements and novel gene families across ecological guilds.</title>
        <authorList>
            <consortium name="Lawrence Berkeley National Laboratory"/>
            <person name="Harder C.B."/>
            <person name="Miyauchi S."/>
            <person name="Viragh M."/>
            <person name="Kuo A."/>
            <person name="Thoen E."/>
            <person name="Andreopoulos B."/>
            <person name="Lu D."/>
            <person name="Skrede I."/>
            <person name="Drula E."/>
            <person name="Henrissat B."/>
            <person name="Morin E."/>
            <person name="Kohler A."/>
            <person name="Barry K."/>
            <person name="LaButti K."/>
            <person name="Morin E."/>
            <person name="Salamov A."/>
            <person name="Lipzen A."/>
            <person name="Mereny Z."/>
            <person name="Hegedus B."/>
            <person name="Baldrian P."/>
            <person name="Stursova M."/>
            <person name="Weitz H."/>
            <person name="Taylor A."/>
            <person name="Grigoriev I.V."/>
            <person name="Nagy L.G."/>
            <person name="Martin F."/>
            <person name="Kauserud H."/>
        </authorList>
    </citation>
    <scope>NUCLEOTIDE SEQUENCE</scope>
    <source>
        <strain evidence="3">CBHHK002</strain>
    </source>
</reference>
<dbReference type="Proteomes" id="UP001218218">
    <property type="component" value="Unassembled WGS sequence"/>
</dbReference>
<organism evidence="3 4">
    <name type="scientific">Mycena albidolilacea</name>
    <dbReference type="NCBI Taxonomy" id="1033008"/>
    <lineage>
        <taxon>Eukaryota</taxon>
        <taxon>Fungi</taxon>
        <taxon>Dikarya</taxon>
        <taxon>Basidiomycota</taxon>
        <taxon>Agaricomycotina</taxon>
        <taxon>Agaricomycetes</taxon>
        <taxon>Agaricomycetidae</taxon>
        <taxon>Agaricales</taxon>
        <taxon>Marasmiineae</taxon>
        <taxon>Mycenaceae</taxon>
        <taxon>Mycena</taxon>
    </lineage>
</organism>
<keyword evidence="2" id="KW-1133">Transmembrane helix</keyword>
<feature type="region of interest" description="Disordered" evidence="1">
    <location>
        <begin position="12"/>
        <end position="33"/>
    </location>
</feature>
<name>A0AAD7A7J2_9AGAR</name>
<evidence type="ECO:0000256" key="1">
    <source>
        <dbReference type="SAM" id="MobiDB-lite"/>
    </source>
</evidence>
<keyword evidence="2" id="KW-0812">Transmembrane</keyword>
<feature type="compositionally biased region" description="Basic and acidic residues" evidence="1">
    <location>
        <begin position="12"/>
        <end position="30"/>
    </location>
</feature>
<dbReference type="EMBL" id="JARIHO010000013">
    <property type="protein sequence ID" value="KAJ7351323.1"/>
    <property type="molecule type" value="Genomic_DNA"/>
</dbReference>
<protein>
    <submittedName>
        <fullName evidence="3">Uncharacterized protein</fullName>
    </submittedName>
</protein>
<comment type="caution">
    <text evidence="3">The sequence shown here is derived from an EMBL/GenBank/DDBJ whole genome shotgun (WGS) entry which is preliminary data.</text>
</comment>
<keyword evidence="4" id="KW-1185">Reference proteome</keyword>
<proteinExistence type="predicted"/>
<sequence>MSCVDLLPVETRQDRNEKMIRSSDDGKQEHYNTGLRNAETGSKITAHSRVTDDIAHGHAPRLRFGYCTNGRFEGIAVGDRIASQIDIIGCLLPTQPPTLPFPSLPSPPPDHLILSTLAHSQDDSVPAAISYDVIRQDTVLVRFLLVFIYCIIQLLFHIHNRIKGLYQAPKQIYAAEVKQIAENWL</sequence>
<gene>
    <name evidence="3" type="ORF">DFH08DRAFT_935063</name>
</gene>
<evidence type="ECO:0000313" key="3">
    <source>
        <dbReference type="EMBL" id="KAJ7351323.1"/>
    </source>
</evidence>
<evidence type="ECO:0000256" key="2">
    <source>
        <dbReference type="SAM" id="Phobius"/>
    </source>
</evidence>
<dbReference type="AlphaFoldDB" id="A0AAD7A7J2"/>
<evidence type="ECO:0000313" key="4">
    <source>
        <dbReference type="Proteomes" id="UP001218218"/>
    </source>
</evidence>
<keyword evidence="2" id="KW-0472">Membrane</keyword>